<organism evidence="2 3">
    <name type="scientific">Candidatus Cryptobacteroides merdipullorum</name>
    <dbReference type="NCBI Taxonomy" id="2840771"/>
    <lineage>
        <taxon>Bacteria</taxon>
        <taxon>Pseudomonadati</taxon>
        <taxon>Bacteroidota</taxon>
        <taxon>Bacteroidia</taxon>
        <taxon>Bacteroidales</taxon>
        <taxon>Candidatus Cryptobacteroides</taxon>
    </lineage>
</organism>
<dbReference type="Proteomes" id="UP000886881">
    <property type="component" value="Unassembled WGS sequence"/>
</dbReference>
<dbReference type="EMBL" id="DVLC01000092">
    <property type="protein sequence ID" value="HIT47167.1"/>
    <property type="molecule type" value="Genomic_DNA"/>
</dbReference>
<reference evidence="2" key="2">
    <citation type="journal article" date="2021" name="PeerJ">
        <title>Extensive microbial diversity within the chicken gut microbiome revealed by metagenomics and culture.</title>
        <authorList>
            <person name="Gilroy R."/>
            <person name="Ravi A."/>
            <person name="Getino M."/>
            <person name="Pursley I."/>
            <person name="Horton D.L."/>
            <person name="Alikhan N.F."/>
            <person name="Baker D."/>
            <person name="Gharbi K."/>
            <person name="Hall N."/>
            <person name="Watson M."/>
            <person name="Adriaenssens E.M."/>
            <person name="Foster-Nyarko E."/>
            <person name="Jarju S."/>
            <person name="Secka A."/>
            <person name="Antonio M."/>
            <person name="Oren A."/>
            <person name="Chaudhuri R.R."/>
            <person name="La Ragione R."/>
            <person name="Hildebrand F."/>
            <person name="Pallen M.J."/>
        </authorList>
    </citation>
    <scope>NUCLEOTIDE SEQUENCE</scope>
    <source>
        <strain evidence="2">ChiHecec2B26-709</strain>
    </source>
</reference>
<proteinExistence type="predicted"/>
<name>A0A9D1KHP2_9BACT</name>
<evidence type="ECO:0000313" key="3">
    <source>
        <dbReference type="Proteomes" id="UP000886881"/>
    </source>
</evidence>
<protein>
    <submittedName>
        <fullName evidence="2">Uncharacterized protein</fullName>
    </submittedName>
</protein>
<feature type="chain" id="PRO_5038350186" evidence="1">
    <location>
        <begin position="23"/>
        <end position="446"/>
    </location>
</feature>
<dbReference type="PROSITE" id="PS51257">
    <property type="entry name" value="PROKAR_LIPOPROTEIN"/>
    <property type="match status" value="1"/>
</dbReference>
<evidence type="ECO:0000313" key="2">
    <source>
        <dbReference type="EMBL" id="HIT47167.1"/>
    </source>
</evidence>
<feature type="signal peptide" evidence="1">
    <location>
        <begin position="1"/>
        <end position="22"/>
    </location>
</feature>
<keyword evidence="1" id="KW-0732">Signal</keyword>
<accession>A0A9D1KHP2</accession>
<evidence type="ECO:0000256" key="1">
    <source>
        <dbReference type="SAM" id="SignalP"/>
    </source>
</evidence>
<dbReference type="AlphaFoldDB" id="A0A9D1KHP2"/>
<reference evidence="2" key="1">
    <citation type="submission" date="2020-10" db="EMBL/GenBank/DDBJ databases">
        <authorList>
            <person name="Gilroy R."/>
        </authorList>
    </citation>
    <scope>NUCLEOTIDE SEQUENCE</scope>
    <source>
        <strain evidence="2">ChiHecec2B26-709</strain>
    </source>
</reference>
<comment type="caution">
    <text evidence="2">The sequence shown here is derived from an EMBL/GenBank/DDBJ whole genome shotgun (WGS) entry which is preliminary data.</text>
</comment>
<gene>
    <name evidence="2" type="ORF">IAC35_04845</name>
</gene>
<sequence>MKSIFKFANALAFVLAAGAVLASCEKPAGPGEVPEPPVPVVEYPEKAMTFTVDGTETPVGKAFADAFESYVLITVTPDTEVGSYVEALSASDVEYLQFMVLPQNLNRELDLVAEPHNIYCRDNESDCTIIAPGDNLSAGKAVVQYDEETSEVVLKLAMELSDGTIVGVNAGAFLSAPVPERSGTISVNGTEEPVRGAFYLEESGDTYLYFTSSEVYTFEELQEMALYYFFIKVPDGLMTGEDFDLTDLSEEDNVTVVYIDNVKGGQYEASSGDGGASLTFNMQKTADETYAVRITAAFDDGPEVAVNFNGTCVSVDYVPEEPNEFTYEGTTEAVRSALVDKRDPDIWHVWLSAVGGLDELSEFEDSYNEAIHITAPAEAFNAGGVGFSTYKEILKFEYAGQTWQYTEDNSVRGTLEVSLEGDMLTVDFTNYDNFSGHYSGTAVIVE</sequence>